<evidence type="ECO:0000256" key="5">
    <source>
        <dbReference type="ARBA" id="ARBA00023136"/>
    </source>
</evidence>
<name>A0A0E9LU55_9BACT</name>
<feature type="transmembrane region" description="Helical" evidence="6">
    <location>
        <begin position="244"/>
        <end position="262"/>
    </location>
</feature>
<dbReference type="PANTHER" id="PTHR30294:SF29">
    <property type="entry name" value="MULTIDRUG ABC TRANSPORTER PERMEASE YBHS-RELATED"/>
    <property type="match status" value="1"/>
</dbReference>
<feature type="transmembrane region" description="Helical" evidence="6">
    <location>
        <begin position="180"/>
        <end position="204"/>
    </location>
</feature>
<accession>A0A0E9LU55</accession>
<dbReference type="GO" id="GO:0005886">
    <property type="term" value="C:plasma membrane"/>
    <property type="evidence" value="ECO:0007669"/>
    <property type="project" value="UniProtKB-SubCell"/>
</dbReference>
<keyword evidence="3 6" id="KW-0812">Transmembrane</keyword>
<feature type="transmembrane region" description="Helical" evidence="6">
    <location>
        <begin position="346"/>
        <end position="365"/>
    </location>
</feature>
<evidence type="ECO:0000313" key="9">
    <source>
        <dbReference type="Proteomes" id="UP000032900"/>
    </source>
</evidence>
<dbReference type="STRING" id="1236989.JCM15548_11264"/>
<dbReference type="Proteomes" id="UP000032900">
    <property type="component" value="Unassembled WGS sequence"/>
</dbReference>
<evidence type="ECO:0000256" key="6">
    <source>
        <dbReference type="SAM" id="Phobius"/>
    </source>
</evidence>
<comment type="subcellular location">
    <subcellularLocation>
        <location evidence="1">Cell membrane</location>
        <topology evidence="1">Multi-pass membrane protein</topology>
    </subcellularLocation>
</comment>
<protein>
    <submittedName>
        <fullName evidence="8">Membrane protein</fullName>
    </submittedName>
</protein>
<dbReference type="GO" id="GO:0140359">
    <property type="term" value="F:ABC-type transporter activity"/>
    <property type="evidence" value="ECO:0007669"/>
    <property type="project" value="InterPro"/>
</dbReference>
<organism evidence="8 9">
    <name type="scientific">Geofilum rubicundum JCM 15548</name>
    <dbReference type="NCBI Taxonomy" id="1236989"/>
    <lineage>
        <taxon>Bacteria</taxon>
        <taxon>Pseudomonadati</taxon>
        <taxon>Bacteroidota</taxon>
        <taxon>Bacteroidia</taxon>
        <taxon>Marinilabiliales</taxon>
        <taxon>Marinilabiliaceae</taxon>
        <taxon>Geofilum</taxon>
    </lineage>
</organism>
<feature type="transmembrane region" description="Helical" evidence="6">
    <location>
        <begin position="397"/>
        <end position="419"/>
    </location>
</feature>
<comment type="caution">
    <text evidence="8">The sequence shown here is derived from an EMBL/GenBank/DDBJ whole genome shotgun (WGS) entry which is preliminary data.</text>
</comment>
<dbReference type="AlphaFoldDB" id="A0A0E9LU55"/>
<evidence type="ECO:0000313" key="8">
    <source>
        <dbReference type="EMBL" id="GAO29107.1"/>
    </source>
</evidence>
<dbReference type="RefSeq" id="WP_062122931.1">
    <property type="nucleotide sequence ID" value="NZ_BAZW01000006.1"/>
</dbReference>
<dbReference type="Gene3D" id="3.40.190.10">
    <property type="entry name" value="Periplasmic binding protein-like II"/>
    <property type="match status" value="1"/>
</dbReference>
<dbReference type="EMBL" id="BAZW01000006">
    <property type="protein sequence ID" value="GAO29107.1"/>
    <property type="molecule type" value="Genomic_DNA"/>
</dbReference>
<feature type="transmembrane region" description="Helical" evidence="6">
    <location>
        <begin position="312"/>
        <end position="334"/>
    </location>
</feature>
<dbReference type="SUPFAM" id="SSF53850">
    <property type="entry name" value="Periplasmic binding protein-like II"/>
    <property type="match status" value="1"/>
</dbReference>
<sequence>MSKISLILQREYLSRVRKKSFIIMTLLGPVLFAAMMVVPTWLSSMEDSIEKKVAIVDHTGLYIDQIKDTDLLKFEYLEPESEEDLRNNFSSTPYYAYLVISEDLLENPDAIRLYSDGQITMDVRDHITGGLREYLRSQKLKSFELEGLDGIIAAINKVGIQLTTIKLGEDGSEKESSTEMAMVVSLVFAFLTYMFVFIYGTQVLRGVMEEKTSRIVEVIISSVKPFQLMLGKIIGIAMVALTQVFLWILLTVLIVTGAKALFFSDTDMPSRMDGIEMAMEGSSQQAQAAQADGFNFDKVMDMVNSMNPVTTILLFILYFLGGYLIYASLFAAVGAAIDNETDSQQFMFPITIPIIIALYVAMAAFRNPHSDLVFWFSMIPFTSPVVMMARIPFDVPIWQIALSLTLLIAGFLFTTWFAARIYRTGILMYGKKVNYKELWKWFRYSDK</sequence>
<reference evidence="8 9" key="1">
    <citation type="journal article" date="2015" name="Microbes Environ.">
        <title>Distribution and evolution of nitrogen fixation genes in the phylum bacteroidetes.</title>
        <authorList>
            <person name="Inoue J."/>
            <person name="Oshima K."/>
            <person name="Suda W."/>
            <person name="Sakamoto M."/>
            <person name="Iino T."/>
            <person name="Noda S."/>
            <person name="Hongoh Y."/>
            <person name="Hattori M."/>
            <person name="Ohkuma M."/>
        </authorList>
    </citation>
    <scope>NUCLEOTIDE SEQUENCE [LARGE SCALE GENOMIC DNA]</scope>
    <source>
        <strain evidence="8">JCM 15548</strain>
    </source>
</reference>
<dbReference type="InterPro" id="IPR051449">
    <property type="entry name" value="ABC-2_transporter_component"/>
</dbReference>
<evidence type="ECO:0000259" key="7">
    <source>
        <dbReference type="Pfam" id="PF12698"/>
    </source>
</evidence>
<evidence type="ECO:0000256" key="2">
    <source>
        <dbReference type="ARBA" id="ARBA00022475"/>
    </source>
</evidence>
<proteinExistence type="predicted"/>
<dbReference type="PANTHER" id="PTHR30294">
    <property type="entry name" value="MEMBRANE COMPONENT OF ABC TRANSPORTER YHHJ-RELATED"/>
    <property type="match status" value="1"/>
</dbReference>
<evidence type="ECO:0000256" key="4">
    <source>
        <dbReference type="ARBA" id="ARBA00022989"/>
    </source>
</evidence>
<feature type="domain" description="ABC-2 type transporter transmembrane" evidence="7">
    <location>
        <begin position="19"/>
        <end position="419"/>
    </location>
</feature>
<keyword evidence="5 6" id="KW-0472">Membrane</keyword>
<keyword evidence="4 6" id="KW-1133">Transmembrane helix</keyword>
<keyword evidence="9" id="KW-1185">Reference proteome</keyword>
<evidence type="ECO:0000256" key="1">
    <source>
        <dbReference type="ARBA" id="ARBA00004651"/>
    </source>
</evidence>
<feature type="transmembrane region" description="Helical" evidence="6">
    <location>
        <begin position="21"/>
        <end position="42"/>
    </location>
</feature>
<evidence type="ECO:0000256" key="3">
    <source>
        <dbReference type="ARBA" id="ARBA00022692"/>
    </source>
</evidence>
<keyword evidence="2" id="KW-1003">Cell membrane</keyword>
<dbReference type="Pfam" id="PF12698">
    <property type="entry name" value="ABC2_membrane_3"/>
    <property type="match status" value="1"/>
</dbReference>
<dbReference type="InterPro" id="IPR013525">
    <property type="entry name" value="ABC2_TM"/>
</dbReference>
<gene>
    <name evidence="8" type="ORF">JCM15548_11264</name>
</gene>
<dbReference type="OrthoDB" id="9768837at2"/>